<dbReference type="InterPro" id="IPR046528">
    <property type="entry name" value="DUF6593"/>
</dbReference>
<dbReference type="Proteomes" id="UP000054144">
    <property type="component" value="Unassembled WGS sequence"/>
</dbReference>
<evidence type="ECO:0000313" key="4">
    <source>
        <dbReference type="Proteomes" id="UP000054144"/>
    </source>
</evidence>
<proteinExistence type="predicted"/>
<name>A0A0D7AL14_9AGAR</name>
<evidence type="ECO:0000259" key="2">
    <source>
        <dbReference type="Pfam" id="PF20236"/>
    </source>
</evidence>
<protein>
    <recommendedName>
        <fullName evidence="2">DUF6593 domain-containing protein</fullName>
    </recommendedName>
</protein>
<gene>
    <name evidence="3" type="ORF">FISHEDRAFT_55952</name>
</gene>
<sequence>MAHKTFTHDADTPTSEVHGSVRKKSSTPLHTFTFTGKHYLNTQVENTRGRVVYTISTTKRHLRRAVTSIVDARGRLWAEIHWPDRTFRVKNRVFSWDTVKTVSEGNIPFMKKNRVWTWAGRDYVPEYHKEQGWLLRDTLANGVVASFAPSHLHIFNPSEPPVFRICVDDIYSKDTALILLILLYSEARRLRRRRRKHLGIGTAVKVLFVMLLL</sequence>
<feature type="domain" description="DUF6593" evidence="2">
    <location>
        <begin position="40"/>
        <end position="187"/>
    </location>
</feature>
<evidence type="ECO:0000313" key="3">
    <source>
        <dbReference type="EMBL" id="KIY52444.1"/>
    </source>
</evidence>
<accession>A0A0D7AL14</accession>
<feature type="compositionally biased region" description="Basic and acidic residues" evidence="1">
    <location>
        <begin position="1"/>
        <end position="11"/>
    </location>
</feature>
<reference evidence="3 4" key="1">
    <citation type="journal article" date="2015" name="Fungal Genet. Biol.">
        <title>Evolution of novel wood decay mechanisms in Agaricales revealed by the genome sequences of Fistulina hepatica and Cylindrobasidium torrendii.</title>
        <authorList>
            <person name="Floudas D."/>
            <person name="Held B.W."/>
            <person name="Riley R."/>
            <person name="Nagy L.G."/>
            <person name="Koehler G."/>
            <person name="Ransdell A.S."/>
            <person name="Younus H."/>
            <person name="Chow J."/>
            <person name="Chiniquy J."/>
            <person name="Lipzen A."/>
            <person name="Tritt A."/>
            <person name="Sun H."/>
            <person name="Haridas S."/>
            <person name="LaButti K."/>
            <person name="Ohm R.A."/>
            <person name="Kues U."/>
            <person name="Blanchette R.A."/>
            <person name="Grigoriev I.V."/>
            <person name="Minto R.E."/>
            <person name="Hibbett D.S."/>
        </authorList>
    </citation>
    <scope>NUCLEOTIDE SEQUENCE [LARGE SCALE GENOMIC DNA]</scope>
    <source>
        <strain evidence="3 4">ATCC 64428</strain>
    </source>
</reference>
<dbReference type="EMBL" id="KN881643">
    <property type="protein sequence ID" value="KIY52444.1"/>
    <property type="molecule type" value="Genomic_DNA"/>
</dbReference>
<keyword evidence="4" id="KW-1185">Reference proteome</keyword>
<organism evidence="3 4">
    <name type="scientific">Fistulina hepatica ATCC 64428</name>
    <dbReference type="NCBI Taxonomy" id="1128425"/>
    <lineage>
        <taxon>Eukaryota</taxon>
        <taxon>Fungi</taxon>
        <taxon>Dikarya</taxon>
        <taxon>Basidiomycota</taxon>
        <taxon>Agaricomycotina</taxon>
        <taxon>Agaricomycetes</taxon>
        <taxon>Agaricomycetidae</taxon>
        <taxon>Agaricales</taxon>
        <taxon>Fistulinaceae</taxon>
        <taxon>Fistulina</taxon>
    </lineage>
</organism>
<dbReference type="OrthoDB" id="2998550at2759"/>
<evidence type="ECO:0000256" key="1">
    <source>
        <dbReference type="SAM" id="MobiDB-lite"/>
    </source>
</evidence>
<dbReference type="Pfam" id="PF20236">
    <property type="entry name" value="DUF6593"/>
    <property type="match status" value="1"/>
</dbReference>
<feature type="region of interest" description="Disordered" evidence="1">
    <location>
        <begin position="1"/>
        <end position="24"/>
    </location>
</feature>
<dbReference type="AlphaFoldDB" id="A0A0D7AL14"/>